<evidence type="ECO:0000256" key="1">
    <source>
        <dbReference type="SAM" id="Coils"/>
    </source>
</evidence>
<evidence type="ECO:0000256" key="3">
    <source>
        <dbReference type="SAM" id="SignalP"/>
    </source>
</evidence>
<keyword evidence="1" id="KW-0175">Coiled coil</keyword>
<protein>
    <submittedName>
        <fullName evidence="4">Uncharacterized protein</fullName>
    </submittedName>
</protein>
<feature type="region of interest" description="Disordered" evidence="2">
    <location>
        <begin position="20"/>
        <end position="128"/>
    </location>
</feature>
<feature type="compositionally biased region" description="Low complexity" evidence="2">
    <location>
        <begin position="52"/>
        <end position="128"/>
    </location>
</feature>
<dbReference type="eggNOG" id="ENOG502THA4">
    <property type="taxonomic scope" value="Eukaryota"/>
</dbReference>
<keyword evidence="3" id="KW-0732">Signal</keyword>
<dbReference type="HOGENOM" id="CLU_565290_0_0_1"/>
<dbReference type="AlphaFoldDB" id="E3LWH4"/>
<dbReference type="OrthoDB" id="5871460at2759"/>
<keyword evidence="5" id="KW-1185">Reference proteome</keyword>
<evidence type="ECO:0000313" key="4">
    <source>
        <dbReference type="EMBL" id="EFO83366.1"/>
    </source>
</evidence>
<dbReference type="EMBL" id="DS268417">
    <property type="protein sequence ID" value="EFO83366.1"/>
    <property type="molecule type" value="Genomic_DNA"/>
</dbReference>
<feature type="signal peptide" evidence="3">
    <location>
        <begin position="1"/>
        <end position="22"/>
    </location>
</feature>
<accession>E3LWH4</accession>
<dbReference type="FunCoup" id="E3LWH4">
    <property type="interactions" value="1803"/>
</dbReference>
<feature type="chain" id="PRO_5003175541" evidence="3">
    <location>
        <begin position="23"/>
        <end position="479"/>
    </location>
</feature>
<gene>
    <name evidence="4" type="ORF">CRE_03088</name>
</gene>
<proteinExistence type="predicted"/>
<dbReference type="OMA" id="PANANCV"/>
<feature type="coiled-coil region" evidence="1">
    <location>
        <begin position="195"/>
        <end position="222"/>
    </location>
</feature>
<name>E3LWH4_CAERE</name>
<evidence type="ECO:0000256" key="2">
    <source>
        <dbReference type="SAM" id="MobiDB-lite"/>
    </source>
</evidence>
<sequence>MKFRFALLVGLLLAASIQATEGEDTSPSTTELPTTPPTPSTVTPPETPPPTSTATTDPDATTGTPVATDTVATDGSTASPGSTVSPGSTASPGTGTTVPPVTGGSDATTVPVTVGGSTVSSGPTTTGPLPNVTYSLVQFGSPVCVDLTCTYEIQAPTNNQAVLATDQSLVSDERSQFAGLQVQADEKDSGVKQANDDAAAKIATLQKLMDSIQSQLDSIKGNILVIQNQQNDASATMSLVENFITDIGKSQDNCLYQRCLKPTTPAPPTTTPTPAPTTTPSPCLTFDCPAATADQPKCTLDNSNKPFCNYCPGNMDGYTRCQTGNNAVLYLNEICFSVACTSGTPFHVDSSFNGTWYSAGYNATSPGNSTVPANANCVYNLNGKFQTDNTMSLACLTSTKVTLTFSSSDGSFSQTVSSSTTARSLNSLLGKIPDGSITLTSTASDQSFCVIPLVQLPSSAMLDEIPEKKNGFFSWLMGY</sequence>
<reference evidence="4" key="1">
    <citation type="submission" date="2007-07" db="EMBL/GenBank/DDBJ databases">
        <title>PCAP assembly of the Caenorhabditis remanei genome.</title>
        <authorList>
            <consortium name="The Caenorhabditis remanei Sequencing Consortium"/>
            <person name="Wilson R.K."/>
        </authorList>
    </citation>
    <scope>NUCLEOTIDE SEQUENCE [LARGE SCALE GENOMIC DNA]</scope>
    <source>
        <strain evidence="4">PB4641</strain>
    </source>
</reference>
<evidence type="ECO:0000313" key="5">
    <source>
        <dbReference type="Proteomes" id="UP000008281"/>
    </source>
</evidence>
<dbReference type="Proteomes" id="UP000008281">
    <property type="component" value="Unassembled WGS sequence"/>
</dbReference>
<dbReference type="InParanoid" id="E3LWH4"/>
<organism evidence="5">
    <name type="scientific">Caenorhabditis remanei</name>
    <name type="common">Caenorhabditis vulgaris</name>
    <dbReference type="NCBI Taxonomy" id="31234"/>
    <lineage>
        <taxon>Eukaryota</taxon>
        <taxon>Metazoa</taxon>
        <taxon>Ecdysozoa</taxon>
        <taxon>Nematoda</taxon>
        <taxon>Chromadorea</taxon>
        <taxon>Rhabditida</taxon>
        <taxon>Rhabditina</taxon>
        <taxon>Rhabditomorpha</taxon>
        <taxon>Rhabditoidea</taxon>
        <taxon>Rhabditidae</taxon>
        <taxon>Peloderinae</taxon>
        <taxon>Caenorhabditis</taxon>
    </lineage>
</organism>